<keyword evidence="1" id="KW-1133">Transmembrane helix</keyword>
<keyword evidence="3" id="KW-1185">Reference proteome</keyword>
<dbReference type="Proteomes" id="UP001597347">
    <property type="component" value="Unassembled WGS sequence"/>
</dbReference>
<evidence type="ECO:0000313" key="3">
    <source>
        <dbReference type="Proteomes" id="UP001597347"/>
    </source>
</evidence>
<accession>A0ABW4LFP5</accession>
<evidence type="ECO:0000313" key="2">
    <source>
        <dbReference type="EMBL" id="MFD1721984.1"/>
    </source>
</evidence>
<keyword evidence="1" id="KW-0472">Membrane</keyword>
<comment type="caution">
    <text evidence="2">The sequence shown here is derived from an EMBL/GenBank/DDBJ whole genome shotgun (WGS) entry which is preliminary data.</text>
</comment>
<feature type="transmembrane region" description="Helical" evidence="1">
    <location>
        <begin position="38"/>
        <end position="60"/>
    </location>
</feature>
<dbReference type="RefSeq" id="WP_377934705.1">
    <property type="nucleotide sequence ID" value="NZ_JBHUEA010000015.1"/>
</dbReference>
<proteinExistence type="predicted"/>
<name>A0ABW4LFP5_9MICO</name>
<gene>
    <name evidence="2" type="ORF">ACFSBI_10510</name>
</gene>
<sequence>MPAATRLLVRVASGAYLANCALGTAVATRVVDTRRHRWVHHALYIVTAATTAAAVGAGIVQRSAPGIALAPALAPLAVLPHAGHGMHARTALTAAPWYAGALLIRGGA</sequence>
<protein>
    <submittedName>
        <fullName evidence="2">Uncharacterized protein</fullName>
    </submittedName>
</protein>
<evidence type="ECO:0000256" key="1">
    <source>
        <dbReference type="SAM" id="Phobius"/>
    </source>
</evidence>
<dbReference type="EMBL" id="JBHUEA010000015">
    <property type="protein sequence ID" value="MFD1721984.1"/>
    <property type="molecule type" value="Genomic_DNA"/>
</dbReference>
<keyword evidence="1" id="KW-0812">Transmembrane</keyword>
<organism evidence="2 3">
    <name type="scientific">Amnibacterium endophyticum</name>
    <dbReference type="NCBI Taxonomy" id="2109337"/>
    <lineage>
        <taxon>Bacteria</taxon>
        <taxon>Bacillati</taxon>
        <taxon>Actinomycetota</taxon>
        <taxon>Actinomycetes</taxon>
        <taxon>Micrococcales</taxon>
        <taxon>Microbacteriaceae</taxon>
        <taxon>Amnibacterium</taxon>
    </lineage>
</organism>
<feature type="transmembrane region" description="Helical" evidence="1">
    <location>
        <begin position="7"/>
        <end position="26"/>
    </location>
</feature>
<reference evidence="3" key="1">
    <citation type="journal article" date="2019" name="Int. J. Syst. Evol. Microbiol.">
        <title>The Global Catalogue of Microorganisms (GCM) 10K type strain sequencing project: providing services to taxonomists for standard genome sequencing and annotation.</title>
        <authorList>
            <consortium name="The Broad Institute Genomics Platform"/>
            <consortium name="The Broad Institute Genome Sequencing Center for Infectious Disease"/>
            <person name="Wu L."/>
            <person name="Ma J."/>
        </authorList>
    </citation>
    <scope>NUCLEOTIDE SEQUENCE [LARGE SCALE GENOMIC DNA]</scope>
    <source>
        <strain evidence="3">CGMCC 1.12471</strain>
    </source>
</reference>